<dbReference type="SUPFAM" id="SSF48498">
    <property type="entry name" value="Tetracyclin repressor-like, C-terminal domain"/>
    <property type="match status" value="1"/>
</dbReference>
<dbReference type="Gene3D" id="1.10.357.10">
    <property type="entry name" value="Tetracycline Repressor, domain 2"/>
    <property type="match status" value="1"/>
</dbReference>
<evidence type="ECO:0000259" key="4">
    <source>
        <dbReference type="Pfam" id="PF13305"/>
    </source>
</evidence>
<dbReference type="InterPro" id="IPR036271">
    <property type="entry name" value="Tet_transcr_reg_TetR-rel_C_sf"/>
</dbReference>
<keyword evidence="1" id="KW-0805">Transcription regulation</keyword>
<dbReference type="AlphaFoldDB" id="A0A4R5DQM2"/>
<gene>
    <name evidence="5" type="ORF">E1269_01365</name>
</gene>
<evidence type="ECO:0000313" key="5">
    <source>
        <dbReference type="EMBL" id="TDE15967.1"/>
    </source>
</evidence>
<dbReference type="SUPFAM" id="SSF46689">
    <property type="entry name" value="Homeodomain-like"/>
    <property type="match status" value="1"/>
</dbReference>
<comment type="caution">
    <text evidence="5">The sequence shown here is derived from an EMBL/GenBank/DDBJ whole genome shotgun (WGS) entry which is preliminary data.</text>
</comment>
<evidence type="ECO:0000256" key="1">
    <source>
        <dbReference type="ARBA" id="ARBA00023015"/>
    </source>
</evidence>
<accession>A0A4R5DQM2</accession>
<evidence type="ECO:0000256" key="2">
    <source>
        <dbReference type="ARBA" id="ARBA00023163"/>
    </source>
</evidence>
<feature type="region of interest" description="Disordered" evidence="3">
    <location>
        <begin position="139"/>
        <end position="170"/>
    </location>
</feature>
<feature type="compositionally biased region" description="Basic residues" evidence="3">
    <location>
        <begin position="148"/>
        <end position="169"/>
    </location>
</feature>
<dbReference type="RefSeq" id="WP_131890191.1">
    <property type="nucleotide sequence ID" value="NZ_SMKZ01000001.1"/>
</dbReference>
<proteinExistence type="predicted"/>
<dbReference type="OrthoDB" id="3210322at2"/>
<feature type="domain" description="HTH-type transcriptional regulator MT1864/Rv1816-like C-terminal" evidence="4">
    <location>
        <begin position="82"/>
        <end position="148"/>
    </location>
</feature>
<sequence length="189" mass="21143">MSIDEIKQTAPGLMREHSTTDFRSSGIARLIGMTAPALYRYVADRAELLTALIVDAYDDLGQAVAQARDRVPLDDPGSRFVTVAQAYRQWAKDEPQRFALILGLPVPGYHAPVEAPTTEAARRAMTQLKALFSEAARLGRPAPTDAARRRRHRRRLPRRRPARTHRRTRGVAMRVSAPIARNLVRRGST</sequence>
<keyword evidence="6" id="KW-1185">Reference proteome</keyword>
<protein>
    <submittedName>
        <fullName evidence="5">TetR/AcrR family transcriptional regulator</fullName>
    </submittedName>
</protein>
<evidence type="ECO:0000256" key="3">
    <source>
        <dbReference type="SAM" id="MobiDB-lite"/>
    </source>
</evidence>
<organism evidence="5 6">
    <name type="scientific">Jiangella asiatica</name>
    <dbReference type="NCBI Taxonomy" id="2530372"/>
    <lineage>
        <taxon>Bacteria</taxon>
        <taxon>Bacillati</taxon>
        <taxon>Actinomycetota</taxon>
        <taxon>Actinomycetes</taxon>
        <taxon>Jiangellales</taxon>
        <taxon>Jiangellaceae</taxon>
        <taxon>Jiangella</taxon>
    </lineage>
</organism>
<evidence type="ECO:0000313" key="6">
    <source>
        <dbReference type="Proteomes" id="UP000294739"/>
    </source>
</evidence>
<dbReference type="Proteomes" id="UP000294739">
    <property type="component" value="Unassembled WGS sequence"/>
</dbReference>
<dbReference type="InParanoid" id="A0A4R5DQM2"/>
<dbReference type="Pfam" id="PF13305">
    <property type="entry name" value="TetR_C_33"/>
    <property type="match status" value="1"/>
</dbReference>
<keyword evidence="2" id="KW-0804">Transcription</keyword>
<reference evidence="5 6" key="1">
    <citation type="submission" date="2019-03" db="EMBL/GenBank/DDBJ databases">
        <title>Draft genome sequences of novel Actinobacteria.</title>
        <authorList>
            <person name="Sahin N."/>
            <person name="Ay H."/>
            <person name="Saygin H."/>
        </authorList>
    </citation>
    <scope>NUCLEOTIDE SEQUENCE [LARGE SCALE GENOMIC DNA]</scope>
    <source>
        <strain evidence="5 6">5K138</strain>
    </source>
</reference>
<name>A0A4R5DQM2_9ACTN</name>
<dbReference type="EMBL" id="SMKZ01000001">
    <property type="protein sequence ID" value="TDE15967.1"/>
    <property type="molecule type" value="Genomic_DNA"/>
</dbReference>
<dbReference type="InterPro" id="IPR025996">
    <property type="entry name" value="MT1864/Rv1816-like_C"/>
</dbReference>
<dbReference type="InterPro" id="IPR009057">
    <property type="entry name" value="Homeodomain-like_sf"/>
</dbReference>